<keyword evidence="14" id="KW-0675">Receptor</keyword>
<evidence type="ECO:0000256" key="1">
    <source>
        <dbReference type="ARBA" id="ARBA00004251"/>
    </source>
</evidence>
<dbReference type="FunFam" id="3.30.200.20:FF:000168">
    <property type="entry name" value="L-type lectin-domain containing receptor kinase IX.1"/>
    <property type="match status" value="1"/>
</dbReference>
<evidence type="ECO:0000256" key="17">
    <source>
        <dbReference type="SAM" id="MobiDB-lite"/>
    </source>
</evidence>
<evidence type="ECO:0000259" key="21">
    <source>
        <dbReference type="PROSITE" id="PS51473"/>
    </source>
</evidence>
<dbReference type="Pfam" id="PF00069">
    <property type="entry name" value="Pkinase"/>
    <property type="match status" value="1"/>
</dbReference>
<sequence>MAPWHSFSILLIAISLFAQTAVVVVSQNYTAALRNCSIAGKYPVASLSKTNFVRIMADLEPGSNETHGFTTRSEGNPPDTIFGLTMCYADSNWDQCQKCLRAAIASMPETCPFSRDMKACHKACILRYSNESFFSIADLSGAMESYTQTGANVTNMVRMNTTRLTLMHRLSRKAADSTLRLANGSMEFNDSDGSSRKMFGLAQCTRDLNASECNRCLTYFVAKLSSSPLNHTYGAVKGYSCYIVYQIGKDLGITIPPAPPPTSPQQEAATSPPPYHGPKAEHVVSVSVGSLVLVITLVIVAWHFWQNRSNDMTLGIELGDVSDGEQQEVNFEKGAVPQRFHYRDLAVATNYFSDKVKLGDGGFGSVYHGYLQDMDLHVAIKRVSKKSNQGRKEYESEVKIISRLRHRNLVELIGWYHRGDELLLVYELMPNGSLDTHIHNPDKVLSWTIRHDIVLGIGSALLYLHQDCQQCILHRDIKPSNIMLDAVFNAKLGDFGLARLVDHGRGSHTTVVAGTLGYLDPECMVTGGACIESDVYSFGVVLLEIACGQPPIIEVTKGTNTHLVQWVWEFYNSGKILDAADTRLDGEFSNGEMERVMVTALWCAHPDRTQRPTIREAVNVLRLERQLPILPLKMPVATFVPSQLDQMQTKSDTATGGRIITWITTGSISATETSSLLR</sequence>
<keyword evidence="9 16" id="KW-0547">Nucleotide-binding</keyword>
<dbReference type="PROSITE" id="PS50011">
    <property type="entry name" value="PROTEIN_KINASE_DOM"/>
    <property type="match status" value="1"/>
</dbReference>
<evidence type="ECO:0000256" key="16">
    <source>
        <dbReference type="PROSITE-ProRule" id="PRU10141"/>
    </source>
</evidence>
<evidence type="ECO:0000256" key="19">
    <source>
        <dbReference type="SAM" id="SignalP"/>
    </source>
</evidence>
<comment type="similarity">
    <text evidence="3">In the C-terminal section; belongs to the protein kinase superfamily. Ser/Thr protein kinase family.</text>
</comment>
<dbReference type="AlphaFoldDB" id="A0ABC9GGD1"/>
<feature type="region of interest" description="Disordered" evidence="17">
    <location>
        <begin position="255"/>
        <end position="276"/>
    </location>
</feature>
<dbReference type="FunFam" id="3.30.430.20:FF:000016">
    <property type="entry name" value="Cysteine-rich receptor-like protein kinase 10"/>
    <property type="match status" value="1"/>
</dbReference>
<dbReference type="Gene3D" id="3.30.430.20">
    <property type="entry name" value="Gnk2 domain, C-X8-C-X2-C motif"/>
    <property type="match status" value="2"/>
</dbReference>
<dbReference type="Pfam" id="PF01657">
    <property type="entry name" value="Stress-antifung"/>
    <property type="match status" value="2"/>
</dbReference>
<feature type="domain" description="Protein kinase" evidence="20">
    <location>
        <begin position="352"/>
        <end position="630"/>
    </location>
</feature>
<keyword evidence="12 18" id="KW-1133">Transmembrane helix</keyword>
<keyword evidence="15" id="KW-0325">Glycoprotein</keyword>
<dbReference type="PROSITE" id="PS00107">
    <property type="entry name" value="PROTEIN_KINASE_ATP"/>
    <property type="match status" value="1"/>
</dbReference>
<dbReference type="InterPro" id="IPR008271">
    <property type="entry name" value="Ser/Thr_kinase_AS"/>
</dbReference>
<evidence type="ECO:0000256" key="7">
    <source>
        <dbReference type="ARBA" id="ARBA00022729"/>
    </source>
</evidence>
<evidence type="ECO:0000256" key="4">
    <source>
        <dbReference type="ARBA" id="ARBA00022475"/>
    </source>
</evidence>
<evidence type="ECO:0000256" key="5">
    <source>
        <dbReference type="ARBA" id="ARBA00022679"/>
    </source>
</evidence>
<evidence type="ECO:0000313" key="23">
    <source>
        <dbReference type="Proteomes" id="UP001497457"/>
    </source>
</evidence>
<accession>A0ABC9GGD1</accession>
<reference evidence="23" key="1">
    <citation type="submission" date="2024-06" db="EMBL/GenBank/DDBJ databases">
        <authorList>
            <person name="Ryan C."/>
        </authorList>
    </citation>
    <scope>NUCLEOTIDE SEQUENCE [LARGE SCALE GENOMIC DNA]</scope>
</reference>
<keyword evidence="4" id="KW-1003">Cell membrane</keyword>
<keyword evidence="6 18" id="KW-0812">Transmembrane</keyword>
<evidence type="ECO:0000256" key="9">
    <source>
        <dbReference type="ARBA" id="ARBA00022741"/>
    </source>
</evidence>
<feature type="binding site" evidence="16">
    <location>
        <position position="381"/>
    </location>
    <ligand>
        <name>ATP</name>
        <dbReference type="ChEBI" id="CHEBI:30616"/>
    </ligand>
</feature>
<dbReference type="SMART" id="SM00220">
    <property type="entry name" value="S_TKc"/>
    <property type="match status" value="1"/>
</dbReference>
<evidence type="ECO:0000256" key="6">
    <source>
        <dbReference type="ARBA" id="ARBA00022692"/>
    </source>
</evidence>
<dbReference type="FunFam" id="1.10.510.10:FF:000240">
    <property type="entry name" value="Lectin-domain containing receptor kinase A4.3"/>
    <property type="match status" value="1"/>
</dbReference>
<comment type="similarity">
    <text evidence="2">In the N-terminal section; belongs to the leguminous lectin family.</text>
</comment>
<keyword evidence="13 18" id="KW-0472">Membrane</keyword>
<dbReference type="InterPro" id="IPR038408">
    <property type="entry name" value="GNK2_sf"/>
</dbReference>
<dbReference type="SUPFAM" id="SSF56112">
    <property type="entry name" value="Protein kinase-like (PK-like)"/>
    <property type="match status" value="1"/>
</dbReference>
<evidence type="ECO:0000256" key="14">
    <source>
        <dbReference type="ARBA" id="ARBA00023170"/>
    </source>
</evidence>
<evidence type="ECO:0000256" key="8">
    <source>
        <dbReference type="ARBA" id="ARBA00022737"/>
    </source>
</evidence>
<evidence type="ECO:0000256" key="12">
    <source>
        <dbReference type="ARBA" id="ARBA00022989"/>
    </source>
</evidence>
<evidence type="ECO:0000256" key="18">
    <source>
        <dbReference type="SAM" id="Phobius"/>
    </source>
</evidence>
<dbReference type="InterPro" id="IPR000719">
    <property type="entry name" value="Prot_kinase_dom"/>
</dbReference>
<dbReference type="Gene3D" id="3.30.200.20">
    <property type="entry name" value="Phosphorylase Kinase, domain 1"/>
    <property type="match status" value="1"/>
</dbReference>
<dbReference type="Gene3D" id="1.10.510.10">
    <property type="entry name" value="Transferase(Phosphotransferase) domain 1"/>
    <property type="match status" value="1"/>
</dbReference>
<feature type="domain" description="Gnk2-homologous" evidence="21">
    <location>
        <begin position="141"/>
        <end position="250"/>
    </location>
</feature>
<evidence type="ECO:0000256" key="15">
    <source>
        <dbReference type="ARBA" id="ARBA00023180"/>
    </source>
</evidence>
<dbReference type="InterPro" id="IPR002902">
    <property type="entry name" value="GNK2"/>
</dbReference>
<proteinExistence type="inferred from homology"/>
<dbReference type="PROSITE" id="PS51473">
    <property type="entry name" value="GNK2"/>
    <property type="match status" value="2"/>
</dbReference>
<feature type="transmembrane region" description="Helical" evidence="18">
    <location>
        <begin position="283"/>
        <end position="305"/>
    </location>
</feature>
<reference evidence="22 23" key="2">
    <citation type="submission" date="2024-10" db="EMBL/GenBank/DDBJ databases">
        <authorList>
            <person name="Ryan C."/>
        </authorList>
    </citation>
    <scope>NUCLEOTIDE SEQUENCE [LARGE SCALE GENOMIC DNA]</scope>
</reference>
<evidence type="ECO:0000256" key="3">
    <source>
        <dbReference type="ARBA" id="ARBA00010217"/>
    </source>
</evidence>
<dbReference type="PANTHER" id="PTHR27007">
    <property type="match status" value="1"/>
</dbReference>
<name>A0ABC9GGD1_9POAL</name>
<evidence type="ECO:0000256" key="2">
    <source>
        <dbReference type="ARBA" id="ARBA00008536"/>
    </source>
</evidence>
<comment type="subcellular location">
    <subcellularLocation>
        <location evidence="1">Cell membrane</location>
        <topology evidence="1">Single-pass type I membrane protein</topology>
    </subcellularLocation>
</comment>
<dbReference type="CDD" id="cd23509">
    <property type="entry name" value="Gnk2-like"/>
    <property type="match status" value="2"/>
</dbReference>
<dbReference type="GO" id="GO:0005524">
    <property type="term" value="F:ATP binding"/>
    <property type="evidence" value="ECO:0007669"/>
    <property type="project" value="UniProtKB-UniRule"/>
</dbReference>
<dbReference type="PROSITE" id="PS00108">
    <property type="entry name" value="PROTEIN_KINASE_ST"/>
    <property type="match status" value="1"/>
</dbReference>
<dbReference type="Proteomes" id="UP001497457">
    <property type="component" value="Chromosome 9rd"/>
</dbReference>
<dbReference type="GO" id="GO:0016301">
    <property type="term" value="F:kinase activity"/>
    <property type="evidence" value="ECO:0007669"/>
    <property type="project" value="UniProtKB-KW"/>
</dbReference>
<keyword evidence="8" id="KW-0677">Repeat</keyword>
<keyword evidence="11 16" id="KW-0067">ATP-binding</keyword>
<organism evidence="22 23">
    <name type="scientific">Urochloa decumbens</name>
    <dbReference type="NCBI Taxonomy" id="240449"/>
    <lineage>
        <taxon>Eukaryota</taxon>
        <taxon>Viridiplantae</taxon>
        <taxon>Streptophyta</taxon>
        <taxon>Embryophyta</taxon>
        <taxon>Tracheophyta</taxon>
        <taxon>Spermatophyta</taxon>
        <taxon>Magnoliopsida</taxon>
        <taxon>Liliopsida</taxon>
        <taxon>Poales</taxon>
        <taxon>Poaceae</taxon>
        <taxon>PACMAD clade</taxon>
        <taxon>Panicoideae</taxon>
        <taxon>Panicodae</taxon>
        <taxon>Paniceae</taxon>
        <taxon>Melinidinae</taxon>
        <taxon>Urochloa</taxon>
    </lineage>
</organism>
<dbReference type="EMBL" id="OZ075119">
    <property type="protein sequence ID" value="CAL5093744.1"/>
    <property type="molecule type" value="Genomic_DNA"/>
</dbReference>
<dbReference type="GO" id="GO:0002229">
    <property type="term" value="P:defense response to oomycetes"/>
    <property type="evidence" value="ECO:0007669"/>
    <property type="project" value="UniProtKB-ARBA"/>
</dbReference>
<dbReference type="InterPro" id="IPR011009">
    <property type="entry name" value="Kinase-like_dom_sf"/>
</dbReference>
<dbReference type="InterPro" id="IPR050528">
    <property type="entry name" value="L-type_Lectin-RKs"/>
</dbReference>
<protein>
    <submittedName>
        <fullName evidence="22">Uncharacterized protein</fullName>
    </submittedName>
</protein>
<evidence type="ECO:0000256" key="11">
    <source>
        <dbReference type="ARBA" id="ARBA00022840"/>
    </source>
</evidence>
<keyword evidence="23" id="KW-1185">Reference proteome</keyword>
<gene>
    <name evidence="22" type="ORF">URODEC1_LOCUS115521</name>
</gene>
<keyword evidence="10" id="KW-0418">Kinase</keyword>
<keyword evidence="7 19" id="KW-0732">Signal</keyword>
<dbReference type="GO" id="GO:0005886">
    <property type="term" value="C:plasma membrane"/>
    <property type="evidence" value="ECO:0007669"/>
    <property type="project" value="UniProtKB-SubCell"/>
</dbReference>
<feature type="chain" id="PRO_5044861921" evidence="19">
    <location>
        <begin position="27"/>
        <end position="678"/>
    </location>
</feature>
<evidence type="ECO:0000256" key="13">
    <source>
        <dbReference type="ARBA" id="ARBA00023136"/>
    </source>
</evidence>
<evidence type="ECO:0000313" key="22">
    <source>
        <dbReference type="EMBL" id="CAL5093744.1"/>
    </source>
</evidence>
<dbReference type="InterPro" id="IPR017441">
    <property type="entry name" value="Protein_kinase_ATP_BS"/>
</dbReference>
<evidence type="ECO:0000259" key="20">
    <source>
        <dbReference type="PROSITE" id="PS50011"/>
    </source>
</evidence>
<feature type="domain" description="Gnk2-homologous" evidence="21">
    <location>
        <begin position="30"/>
        <end position="133"/>
    </location>
</feature>
<evidence type="ECO:0000256" key="10">
    <source>
        <dbReference type="ARBA" id="ARBA00022777"/>
    </source>
</evidence>
<feature type="signal peptide" evidence="19">
    <location>
        <begin position="1"/>
        <end position="26"/>
    </location>
</feature>
<keyword evidence="5" id="KW-0808">Transferase</keyword>